<name>A0A8H7BK53_9FUNG</name>
<protein>
    <submittedName>
        <fullName evidence="1">Uncharacterized protein</fullName>
    </submittedName>
</protein>
<organism evidence="1 2">
    <name type="scientific">Apophysomyces ossiformis</name>
    <dbReference type="NCBI Taxonomy" id="679940"/>
    <lineage>
        <taxon>Eukaryota</taxon>
        <taxon>Fungi</taxon>
        <taxon>Fungi incertae sedis</taxon>
        <taxon>Mucoromycota</taxon>
        <taxon>Mucoromycotina</taxon>
        <taxon>Mucoromycetes</taxon>
        <taxon>Mucorales</taxon>
        <taxon>Mucorineae</taxon>
        <taxon>Mucoraceae</taxon>
        <taxon>Apophysomyces</taxon>
    </lineage>
</organism>
<proteinExistence type="predicted"/>
<comment type="caution">
    <text evidence="1">The sequence shown here is derived from an EMBL/GenBank/DDBJ whole genome shotgun (WGS) entry which is preliminary data.</text>
</comment>
<dbReference type="EMBL" id="JABAYA010000124">
    <property type="protein sequence ID" value="KAF7724293.1"/>
    <property type="molecule type" value="Genomic_DNA"/>
</dbReference>
<keyword evidence="2" id="KW-1185">Reference proteome</keyword>
<gene>
    <name evidence="1" type="ORF">EC973_001194</name>
</gene>
<evidence type="ECO:0000313" key="2">
    <source>
        <dbReference type="Proteomes" id="UP000605846"/>
    </source>
</evidence>
<dbReference type="AlphaFoldDB" id="A0A8H7BK53"/>
<dbReference type="Proteomes" id="UP000605846">
    <property type="component" value="Unassembled WGS sequence"/>
</dbReference>
<reference evidence="1" key="1">
    <citation type="submission" date="2020-01" db="EMBL/GenBank/DDBJ databases">
        <title>Genome Sequencing of Three Apophysomyces-Like Fungal Strains Confirms a Novel Fungal Genus in the Mucoromycota with divergent Burkholderia-like Endosymbiotic Bacteria.</title>
        <authorList>
            <person name="Stajich J.E."/>
            <person name="Macias A.M."/>
            <person name="Carter-House D."/>
            <person name="Lovett B."/>
            <person name="Kasson L.R."/>
            <person name="Berry K."/>
            <person name="Grigoriev I."/>
            <person name="Chang Y."/>
            <person name="Spatafora J."/>
            <person name="Kasson M.T."/>
        </authorList>
    </citation>
    <scope>NUCLEOTIDE SEQUENCE</scope>
    <source>
        <strain evidence="1">NRRL A-21654</strain>
    </source>
</reference>
<evidence type="ECO:0000313" key="1">
    <source>
        <dbReference type="EMBL" id="KAF7724293.1"/>
    </source>
</evidence>
<accession>A0A8H7BK53</accession>
<sequence length="391" mass="45946">MAQLITGEVATLLREIFIIIEQRADDWVNVIPEALVLKNQCSVVDAILPHIDTGLDEDSLQYRCMATIKTILESARDEIEEFIRRDTKERHLLGKVFWNSKRVFLATWYRESFKNKSDALAESIRDITMYMNLGDCFRKVTVDHVKDLLSPASYEFWMKHVGSNVSDNNAWAIFIQQYQIIYGRLSEDMIESIRRVACVNGTDLTVYGFIRITKEYGFPIDVDRLPPLPLSNVVMSEEGRMEIAKMVMSLMSDFSSKEMHQSFIRVELWYKGVNREDKDALQKRADEWAECIVASRNAEHKTELHLAVEELDYSRKTISLFYQRYMVIWRIGRVSREMLSDVDFPGKARIRSFLRYIYPLDYANYRIVIRQDPAKWDHRSPKVYKFLKELL</sequence>
<dbReference type="OrthoDB" id="2227827at2759"/>